<dbReference type="InterPro" id="IPR050390">
    <property type="entry name" value="C5-Methyltransferase"/>
</dbReference>
<dbReference type="Pfam" id="PF00145">
    <property type="entry name" value="DNA_methylase"/>
    <property type="match status" value="2"/>
</dbReference>
<dbReference type="Gene3D" id="3.90.120.10">
    <property type="entry name" value="DNA Methylase, subunit A, domain 2"/>
    <property type="match status" value="1"/>
</dbReference>
<dbReference type="InterPro" id="IPR029063">
    <property type="entry name" value="SAM-dependent_MTases_sf"/>
</dbReference>
<dbReference type="InterPro" id="IPR001525">
    <property type="entry name" value="C5_MeTfrase"/>
</dbReference>
<dbReference type="AlphaFoldDB" id="A0A382H7X3"/>
<dbReference type="Gene3D" id="3.40.50.150">
    <property type="entry name" value="Vaccinia Virus protein VP39"/>
    <property type="match status" value="1"/>
</dbReference>
<dbReference type="PROSITE" id="PS51679">
    <property type="entry name" value="SAM_MT_C5"/>
    <property type="match status" value="1"/>
</dbReference>
<dbReference type="PANTHER" id="PTHR10629:SF52">
    <property type="entry name" value="DNA (CYTOSINE-5)-METHYLTRANSFERASE 1"/>
    <property type="match status" value="1"/>
</dbReference>
<sequence>MVLSRRFPESKLHDDVMTLSPGRADAIFGGWPCQDLSVAGLRKGLAGDRSGLFFRMVDIALEANANSIVAENVPNLLRLDQGQNFALVLEALRRAGFSHITWRTLNARQFGLPHQRRRVFIVASEMPEAAWALLRPIDSSRHRGRIETPIAAGFYWTAGSQGINFSEGYSPTLKVGSSLSIPSPPAVFFDDTVRMFSPKEAVRLQGFPLRPFRGLEPKAIYRMMGNAVAVPVGRFVTDSLDPNNQKAGLPENLAEIPRQGSIFEDLPGAVNWPAAGYSAPEAVYEFPDPVHKSTLCTSLERLIDRDDNSTLSVRAATGLLSRLERSGKSCPEDLLFALEMASSATARV</sequence>
<reference evidence="5" key="1">
    <citation type="submission" date="2018-05" db="EMBL/GenBank/DDBJ databases">
        <authorList>
            <person name="Lanie J.A."/>
            <person name="Ng W.-L."/>
            <person name="Kazmierczak K.M."/>
            <person name="Andrzejewski T.M."/>
            <person name="Davidsen T.M."/>
            <person name="Wayne K.J."/>
            <person name="Tettelin H."/>
            <person name="Glass J.I."/>
            <person name="Rusch D."/>
            <person name="Podicherti R."/>
            <person name="Tsui H.-C.T."/>
            <person name="Winkler M.E."/>
        </authorList>
    </citation>
    <scope>NUCLEOTIDE SEQUENCE</scope>
</reference>
<keyword evidence="4" id="KW-0949">S-adenosyl-L-methionine</keyword>
<evidence type="ECO:0000313" key="5">
    <source>
        <dbReference type="EMBL" id="SVB82521.1"/>
    </source>
</evidence>
<evidence type="ECO:0000256" key="2">
    <source>
        <dbReference type="ARBA" id="ARBA00022603"/>
    </source>
</evidence>
<gene>
    <name evidence="5" type="ORF">METZ01_LOCUS235375</name>
</gene>
<organism evidence="5">
    <name type="scientific">marine metagenome</name>
    <dbReference type="NCBI Taxonomy" id="408172"/>
    <lineage>
        <taxon>unclassified sequences</taxon>
        <taxon>metagenomes</taxon>
        <taxon>ecological metagenomes</taxon>
    </lineage>
</organism>
<dbReference type="GO" id="GO:0032259">
    <property type="term" value="P:methylation"/>
    <property type="evidence" value="ECO:0007669"/>
    <property type="project" value="UniProtKB-KW"/>
</dbReference>
<proteinExistence type="predicted"/>
<dbReference type="GO" id="GO:0003886">
    <property type="term" value="F:DNA (cytosine-5-)-methyltransferase activity"/>
    <property type="evidence" value="ECO:0007669"/>
    <property type="project" value="UniProtKB-EC"/>
</dbReference>
<keyword evidence="2" id="KW-0489">Methyltransferase</keyword>
<evidence type="ECO:0000256" key="3">
    <source>
        <dbReference type="ARBA" id="ARBA00022679"/>
    </source>
</evidence>
<keyword evidence="3" id="KW-0808">Transferase</keyword>
<dbReference type="GO" id="GO:0003677">
    <property type="term" value="F:DNA binding"/>
    <property type="evidence" value="ECO:0007669"/>
    <property type="project" value="TreeGrafter"/>
</dbReference>
<accession>A0A382H7X3</accession>
<dbReference type="GO" id="GO:0005634">
    <property type="term" value="C:nucleus"/>
    <property type="evidence" value="ECO:0007669"/>
    <property type="project" value="TreeGrafter"/>
</dbReference>
<evidence type="ECO:0000256" key="1">
    <source>
        <dbReference type="ARBA" id="ARBA00011975"/>
    </source>
</evidence>
<dbReference type="PROSITE" id="PS00095">
    <property type="entry name" value="C5_MTASE_2"/>
    <property type="match status" value="1"/>
</dbReference>
<dbReference type="GO" id="GO:0044027">
    <property type="term" value="P:negative regulation of gene expression via chromosomal CpG island methylation"/>
    <property type="evidence" value="ECO:0007669"/>
    <property type="project" value="TreeGrafter"/>
</dbReference>
<evidence type="ECO:0000256" key="4">
    <source>
        <dbReference type="ARBA" id="ARBA00022691"/>
    </source>
</evidence>
<dbReference type="EMBL" id="UINC01059281">
    <property type="protein sequence ID" value="SVB82521.1"/>
    <property type="molecule type" value="Genomic_DNA"/>
</dbReference>
<dbReference type="PROSITE" id="PS00094">
    <property type="entry name" value="C5_MTASE_1"/>
    <property type="match status" value="1"/>
</dbReference>
<dbReference type="InterPro" id="IPR031303">
    <property type="entry name" value="C5_meth_CS"/>
</dbReference>
<dbReference type="PANTHER" id="PTHR10629">
    <property type="entry name" value="CYTOSINE-SPECIFIC METHYLTRANSFERASE"/>
    <property type="match status" value="1"/>
</dbReference>
<protein>
    <recommendedName>
        <fullName evidence="1">DNA (cytosine-5-)-methyltransferase</fullName>
        <ecNumber evidence="1">2.1.1.37</ecNumber>
    </recommendedName>
</protein>
<dbReference type="SUPFAM" id="SSF53335">
    <property type="entry name" value="S-adenosyl-L-methionine-dependent methyltransferases"/>
    <property type="match status" value="1"/>
</dbReference>
<dbReference type="InterPro" id="IPR018117">
    <property type="entry name" value="C5_DNA_meth_AS"/>
</dbReference>
<dbReference type="EC" id="2.1.1.37" evidence="1"/>
<name>A0A382H7X3_9ZZZZ</name>